<evidence type="ECO:0000256" key="12">
    <source>
        <dbReference type="SAM" id="SignalP"/>
    </source>
</evidence>
<sequence length="841" mass="91051">MIEKKLSKSLRMMFAGTLMMGAGFMHQAAQAQEAKAGEEKLQRVVVTGSAIKRVDAETAAPVEIYSKKDIERTGATSVAELVRNLASIDINDQGELSASSPSGSGTTNIKMRGLSERNVLILLNGRRLPTNALADGSGAGAAVDVNAIPLSALERIEILKDGGSAIYGADAVAGVMNFITKKNYQGLEAKTSYGQSSRSDAKEKTANLVYGFGDYDTQGFNVLATVDVFKRDPIYRKDRDLTSSADFRRFGGPDGRSGYHPSGNIAGGGTLVPCPPGDLSAGSCRFDVNKTLLTSTNGADRTSGMLIGSLKISDSIRAFAEFTYSESKDDFESQAAPGNFQVNGKTVAGRFMQMGPRKTNRKGTMTQFSTGLEGTTRGIDWDVAIGKGVSKATNRDSNYAHYDLFNEAIANGSIDPTRTDNSQAAVDKIRLTPTRAGKSELTFFNAKASAPIMDLAGGAMAYAVGVSYNKETLSDQPDQNQIDGVVFGSIQQAAVKADRNSKGIFGELSIPFLKDVEAQVALRYDDISNVGSKTSPKLALRYQPLNNLMFRGSYAGSYLAPSLKQMFGGVDAGAYTTNDKQVCDAFPSIAGNCTNFSYYQVSGSNKDLKPETGKTYNLGMVFSPVNSLTVSIDYFKIDKKNEIGTLSELKAIERGNVEIKNGDARILLNNQNLATTEVRGFDTDLRYTSPQTMFGKFTIRNASTIYTRMETQDTETDPVQSTLKTFMNPKYRNTFTASLEKDNMSGSLVVRTTGDMIDSDLRRDEIKPGTRTIPSHTEVDLTGQYVAMKNLTFTAGIKNLFDRMPPFSIMGAGNQYGTLGFAQLYNVRGRYFYIGAGYKFM</sequence>
<evidence type="ECO:0000256" key="3">
    <source>
        <dbReference type="ARBA" id="ARBA00022448"/>
    </source>
</evidence>
<dbReference type="Proteomes" id="UP000468717">
    <property type="component" value="Unassembled WGS sequence"/>
</dbReference>
<dbReference type="Gene3D" id="2.40.170.20">
    <property type="entry name" value="TonB-dependent receptor, beta-barrel domain"/>
    <property type="match status" value="1"/>
</dbReference>
<dbReference type="Pfam" id="PF07715">
    <property type="entry name" value="Plug"/>
    <property type="match status" value="1"/>
</dbReference>
<keyword evidence="7 10" id="KW-0472">Membrane</keyword>
<dbReference type="Gene3D" id="2.170.130.10">
    <property type="entry name" value="TonB-dependent receptor, plug domain"/>
    <property type="match status" value="1"/>
</dbReference>
<dbReference type="GO" id="GO:0009279">
    <property type="term" value="C:cell outer membrane"/>
    <property type="evidence" value="ECO:0007669"/>
    <property type="project" value="UniProtKB-SubCell"/>
</dbReference>
<dbReference type="EMBL" id="WFLI01000002">
    <property type="protein sequence ID" value="KAB8066659.1"/>
    <property type="molecule type" value="Genomic_DNA"/>
</dbReference>
<evidence type="ECO:0000256" key="5">
    <source>
        <dbReference type="ARBA" id="ARBA00022692"/>
    </source>
</evidence>
<evidence type="ECO:0000313" key="15">
    <source>
        <dbReference type="EMBL" id="KAB8066659.1"/>
    </source>
</evidence>
<reference evidence="15 16" key="1">
    <citation type="submission" date="2019-10" db="EMBL/GenBank/DDBJ databases">
        <title>Three novel species isolated from a subtropical stream in China.</title>
        <authorList>
            <person name="Lu H."/>
        </authorList>
    </citation>
    <scope>NUCLEOTIDE SEQUENCE [LARGE SCALE GENOMIC DNA]</scope>
    <source>
        <strain evidence="15 16">FT13W</strain>
    </source>
</reference>
<keyword evidence="16" id="KW-1185">Reference proteome</keyword>
<dbReference type="InterPro" id="IPR037066">
    <property type="entry name" value="Plug_dom_sf"/>
</dbReference>
<evidence type="ECO:0000256" key="6">
    <source>
        <dbReference type="ARBA" id="ARBA00023077"/>
    </source>
</evidence>
<evidence type="ECO:0000256" key="2">
    <source>
        <dbReference type="ARBA" id="ARBA00009810"/>
    </source>
</evidence>
<keyword evidence="12" id="KW-0732">Signal</keyword>
<dbReference type="PANTHER" id="PTHR47234:SF2">
    <property type="entry name" value="TONB-DEPENDENT RECEPTOR"/>
    <property type="match status" value="1"/>
</dbReference>
<evidence type="ECO:0000256" key="9">
    <source>
        <dbReference type="ARBA" id="ARBA00023237"/>
    </source>
</evidence>
<evidence type="ECO:0000256" key="8">
    <source>
        <dbReference type="ARBA" id="ARBA00023170"/>
    </source>
</evidence>
<gene>
    <name evidence="15" type="ORF">GCN75_02910</name>
</gene>
<keyword evidence="5 10" id="KW-0812">Transmembrane</keyword>
<feature type="signal peptide" evidence="12">
    <location>
        <begin position="1"/>
        <end position="31"/>
    </location>
</feature>
<dbReference type="AlphaFoldDB" id="A0A6I1IAA1"/>
<proteinExistence type="inferred from homology"/>
<feature type="domain" description="TonB-dependent receptor plug" evidence="14">
    <location>
        <begin position="57"/>
        <end position="175"/>
    </location>
</feature>
<feature type="chain" id="PRO_5026269115" evidence="12">
    <location>
        <begin position="32"/>
        <end position="841"/>
    </location>
</feature>
<feature type="domain" description="TonB-dependent receptor-like beta-barrel" evidence="13">
    <location>
        <begin position="321"/>
        <end position="800"/>
    </location>
</feature>
<dbReference type="SUPFAM" id="SSF56935">
    <property type="entry name" value="Porins"/>
    <property type="match status" value="1"/>
</dbReference>
<evidence type="ECO:0000313" key="16">
    <source>
        <dbReference type="Proteomes" id="UP000468717"/>
    </source>
</evidence>
<dbReference type="InterPro" id="IPR036942">
    <property type="entry name" value="Beta-barrel_TonB_sf"/>
</dbReference>
<comment type="subcellular location">
    <subcellularLocation>
        <location evidence="1 10">Cell outer membrane</location>
        <topology evidence="1 10">Multi-pass membrane protein</topology>
    </subcellularLocation>
</comment>
<keyword evidence="8 15" id="KW-0675">Receptor</keyword>
<accession>A0A6I1IAA1</accession>
<keyword evidence="6 11" id="KW-0798">TonB box</keyword>
<organism evidence="15 16">
    <name type="scientific">Janthinobacterium violaceinigrum</name>
    <dbReference type="NCBI Taxonomy" id="2654252"/>
    <lineage>
        <taxon>Bacteria</taxon>
        <taxon>Pseudomonadati</taxon>
        <taxon>Pseudomonadota</taxon>
        <taxon>Betaproteobacteria</taxon>
        <taxon>Burkholderiales</taxon>
        <taxon>Oxalobacteraceae</taxon>
        <taxon>Janthinobacterium</taxon>
    </lineage>
</organism>
<keyword evidence="3 10" id="KW-0813">Transport</keyword>
<dbReference type="InterPro" id="IPR039426">
    <property type="entry name" value="TonB-dep_rcpt-like"/>
</dbReference>
<dbReference type="Pfam" id="PF00593">
    <property type="entry name" value="TonB_dep_Rec_b-barrel"/>
    <property type="match status" value="1"/>
</dbReference>
<evidence type="ECO:0000256" key="4">
    <source>
        <dbReference type="ARBA" id="ARBA00022452"/>
    </source>
</evidence>
<dbReference type="PROSITE" id="PS52016">
    <property type="entry name" value="TONB_DEPENDENT_REC_3"/>
    <property type="match status" value="1"/>
</dbReference>
<comment type="caution">
    <text evidence="15">The sequence shown here is derived from an EMBL/GenBank/DDBJ whole genome shotgun (WGS) entry which is preliminary data.</text>
</comment>
<name>A0A6I1IAA1_9BURK</name>
<evidence type="ECO:0000259" key="14">
    <source>
        <dbReference type="Pfam" id="PF07715"/>
    </source>
</evidence>
<evidence type="ECO:0000256" key="7">
    <source>
        <dbReference type="ARBA" id="ARBA00023136"/>
    </source>
</evidence>
<evidence type="ECO:0000256" key="10">
    <source>
        <dbReference type="PROSITE-ProRule" id="PRU01360"/>
    </source>
</evidence>
<dbReference type="RefSeq" id="WP_152281251.1">
    <property type="nucleotide sequence ID" value="NZ_WFLI01000002.1"/>
</dbReference>
<comment type="similarity">
    <text evidence="2 10 11">Belongs to the TonB-dependent receptor family.</text>
</comment>
<dbReference type="PANTHER" id="PTHR47234">
    <property type="match status" value="1"/>
</dbReference>
<evidence type="ECO:0000256" key="11">
    <source>
        <dbReference type="RuleBase" id="RU003357"/>
    </source>
</evidence>
<evidence type="ECO:0000256" key="1">
    <source>
        <dbReference type="ARBA" id="ARBA00004571"/>
    </source>
</evidence>
<evidence type="ECO:0000259" key="13">
    <source>
        <dbReference type="Pfam" id="PF00593"/>
    </source>
</evidence>
<keyword evidence="9 10" id="KW-0998">Cell outer membrane</keyword>
<protein>
    <submittedName>
        <fullName evidence="15">TonB-dependent receptor</fullName>
    </submittedName>
</protein>
<keyword evidence="4 10" id="KW-1134">Transmembrane beta strand</keyword>
<dbReference type="CDD" id="cd01347">
    <property type="entry name" value="ligand_gated_channel"/>
    <property type="match status" value="1"/>
</dbReference>
<dbReference type="InterPro" id="IPR012910">
    <property type="entry name" value="Plug_dom"/>
</dbReference>
<dbReference type="InterPro" id="IPR000531">
    <property type="entry name" value="Beta-barrel_TonB"/>
</dbReference>